<keyword evidence="11" id="KW-0762">Sugar transport</keyword>
<evidence type="ECO:0000256" key="3">
    <source>
        <dbReference type="ARBA" id="ARBA00022448"/>
    </source>
</evidence>
<comment type="caution">
    <text evidence="11">The sequence shown here is derived from an EMBL/GenBank/DDBJ whole genome shotgun (WGS) entry which is preliminary data.</text>
</comment>
<name>A0A2P8AI55_9PEZI</name>
<keyword evidence="6 9" id="KW-0472">Membrane</keyword>
<dbReference type="InterPro" id="IPR005828">
    <property type="entry name" value="MFS_sugar_transport-like"/>
</dbReference>
<evidence type="ECO:0000256" key="2">
    <source>
        <dbReference type="ARBA" id="ARBA00010992"/>
    </source>
</evidence>
<dbReference type="NCBIfam" id="TIGR00879">
    <property type="entry name" value="SP"/>
    <property type="match status" value="1"/>
</dbReference>
<evidence type="ECO:0000313" key="12">
    <source>
        <dbReference type="Proteomes" id="UP000243723"/>
    </source>
</evidence>
<feature type="transmembrane region" description="Helical" evidence="9">
    <location>
        <begin position="72"/>
        <end position="92"/>
    </location>
</feature>
<dbReference type="Gene3D" id="1.20.1250.20">
    <property type="entry name" value="MFS general substrate transporter like domains"/>
    <property type="match status" value="1"/>
</dbReference>
<organism evidence="11 12">
    <name type="scientific">Elsinoe australis</name>
    <dbReference type="NCBI Taxonomy" id="40998"/>
    <lineage>
        <taxon>Eukaryota</taxon>
        <taxon>Fungi</taxon>
        <taxon>Dikarya</taxon>
        <taxon>Ascomycota</taxon>
        <taxon>Pezizomycotina</taxon>
        <taxon>Dothideomycetes</taxon>
        <taxon>Dothideomycetidae</taxon>
        <taxon>Myriangiales</taxon>
        <taxon>Elsinoaceae</taxon>
        <taxon>Elsinoe</taxon>
    </lineage>
</organism>
<feature type="transmembrane region" description="Helical" evidence="9">
    <location>
        <begin position="314"/>
        <end position="335"/>
    </location>
</feature>
<dbReference type="InterPro" id="IPR036259">
    <property type="entry name" value="MFS_trans_sf"/>
</dbReference>
<feature type="transmembrane region" description="Helical" evidence="9">
    <location>
        <begin position="371"/>
        <end position="400"/>
    </location>
</feature>
<evidence type="ECO:0000256" key="1">
    <source>
        <dbReference type="ARBA" id="ARBA00004141"/>
    </source>
</evidence>
<feature type="domain" description="Major facilitator superfamily (MFS) profile" evidence="10">
    <location>
        <begin position="19"/>
        <end position="465"/>
    </location>
</feature>
<evidence type="ECO:0000313" key="11">
    <source>
        <dbReference type="EMBL" id="PSK60160.1"/>
    </source>
</evidence>
<dbReference type="PANTHER" id="PTHR48022:SF68">
    <property type="entry name" value="MAJOR FACILITATOR SUPERFAMILY (MFS) PROFILE DOMAIN-CONTAINING PROTEIN-RELATED"/>
    <property type="match status" value="1"/>
</dbReference>
<gene>
    <name evidence="11" type="ORF">B9Z65_1058</name>
</gene>
<feature type="transmembrane region" description="Helical" evidence="9">
    <location>
        <begin position="189"/>
        <end position="209"/>
    </location>
</feature>
<evidence type="ECO:0000259" key="10">
    <source>
        <dbReference type="PROSITE" id="PS50850"/>
    </source>
</evidence>
<evidence type="ECO:0000256" key="7">
    <source>
        <dbReference type="RuleBase" id="RU003346"/>
    </source>
</evidence>
<dbReference type="GO" id="GO:0016020">
    <property type="term" value="C:membrane"/>
    <property type="evidence" value="ECO:0007669"/>
    <property type="project" value="UniProtKB-SubCell"/>
</dbReference>
<dbReference type="EMBL" id="NHZQ01000003">
    <property type="protein sequence ID" value="PSK60160.1"/>
    <property type="molecule type" value="Genomic_DNA"/>
</dbReference>
<reference evidence="11 12" key="1">
    <citation type="submission" date="2017-05" db="EMBL/GenBank/DDBJ databases">
        <title>Draft genome sequence of Elsinoe australis.</title>
        <authorList>
            <person name="Cheng Q."/>
        </authorList>
    </citation>
    <scope>NUCLEOTIDE SEQUENCE [LARGE SCALE GENOMIC DNA]</scope>
    <source>
        <strain evidence="11 12">NL1</strain>
    </source>
</reference>
<dbReference type="InterPro" id="IPR020846">
    <property type="entry name" value="MFS_dom"/>
</dbReference>
<dbReference type="Pfam" id="PF00083">
    <property type="entry name" value="Sugar_tr"/>
    <property type="match status" value="1"/>
</dbReference>
<dbReference type="PANTHER" id="PTHR48022">
    <property type="entry name" value="PLASTIDIC GLUCOSE TRANSPORTER 4"/>
    <property type="match status" value="1"/>
</dbReference>
<feature type="compositionally biased region" description="Basic and acidic residues" evidence="8">
    <location>
        <begin position="538"/>
        <end position="554"/>
    </location>
</feature>
<feature type="transmembrane region" description="Helical" evidence="9">
    <location>
        <begin position="347"/>
        <end position="365"/>
    </location>
</feature>
<keyword evidence="3 7" id="KW-0813">Transport</keyword>
<feature type="transmembrane region" description="Helical" evidence="9">
    <location>
        <begin position="99"/>
        <end position="119"/>
    </location>
</feature>
<dbReference type="InterPro" id="IPR003663">
    <property type="entry name" value="Sugar/inositol_transpt"/>
</dbReference>
<sequence>MAIFNKYLGFRGRALSTAITICSGLIFVAFGYGQADIGGLSTVESFRAYFPQIDFVGTLANPNRQIAVEQGIVVATWNIGCFVAALIAIFIGDKLGRRGTLMLGITIMAIGKIIQAASFSYPQYIVGRFIAGFGNGFNTATAPAWQAECTKAHRRGRMLMVSSGACIAFGVAMAYWIDFGLAWAQPNAASWRFPIACQILWVIPVLFILPHLPESPRWLILKGRENEALDVLSALNDLHPSHQDVRAEFLQVKDAILQMASGTPKDAFSMGDYRYLHRIILAVCLQIMQQFTGVNLFVQYLAEMFVGQANITPWVSRLLAACASTEFLAISFVSVIGIDRFWGRRTLTIFGSTGMCVTMIVLAVAKSIDNSAARIVVAVAIFVFISFFAIGWQGMAWLWAVELIPLPVRGPANALATSANWLSNFVVVLIAPVAFATIGWRTYVIFAATNFVFAPAIYLFYPETGCRSLEEVDVLFHVASRTKYPWWSVRDVAVMEPLWYGKNGRKPFAYEQSEWHLRFARLSSDEENSGSSDTNVVEGEKEEGMRQWRGQEEA</sequence>
<evidence type="ECO:0000256" key="6">
    <source>
        <dbReference type="ARBA" id="ARBA00023136"/>
    </source>
</evidence>
<proteinExistence type="inferred from homology"/>
<dbReference type="SUPFAM" id="SSF103473">
    <property type="entry name" value="MFS general substrate transporter"/>
    <property type="match status" value="1"/>
</dbReference>
<evidence type="ECO:0000256" key="9">
    <source>
        <dbReference type="SAM" id="Phobius"/>
    </source>
</evidence>
<comment type="subcellular location">
    <subcellularLocation>
        <location evidence="1">Membrane</location>
        <topology evidence="1">Multi-pass membrane protein</topology>
    </subcellularLocation>
</comment>
<dbReference type="GO" id="GO:0005351">
    <property type="term" value="F:carbohydrate:proton symporter activity"/>
    <property type="evidence" value="ECO:0007669"/>
    <property type="project" value="TreeGrafter"/>
</dbReference>
<feature type="region of interest" description="Disordered" evidence="8">
    <location>
        <begin position="523"/>
        <end position="554"/>
    </location>
</feature>
<accession>A0A2P8AI55</accession>
<dbReference type="AlphaFoldDB" id="A0A2P8AI55"/>
<evidence type="ECO:0000256" key="4">
    <source>
        <dbReference type="ARBA" id="ARBA00022692"/>
    </source>
</evidence>
<keyword evidence="12" id="KW-1185">Reference proteome</keyword>
<protein>
    <submittedName>
        <fullName evidence="11">High-affinity glucose transporter</fullName>
    </submittedName>
</protein>
<dbReference type="OrthoDB" id="6612291at2759"/>
<evidence type="ECO:0000256" key="8">
    <source>
        <dbReference type="SAM" id="MobiDB-lite"/>
    </source>
</evidence>
<keyword evidence="5 9" id="KW-1133">Transmembrane helix</keyword>
<dbReference type="PROSITE" id="PS50850">
    <property type="entry name" value="MFS"/>
    <property type="match status" value="1"/>
</dbReference>
<dbReference type="InterPro" id="IPR050360">
    <property type="entry name" value="MFS_Sugar_Transporters"/>
</dbReference>
<feature type="transmembrane region" description="Helical" evidence="9">
    <location>
        <begin position="157"/>
        <end position="177"/>
    </location>
</feature>
<feature type="transmembrane region" description="Helical" evidence="9">
    <location>
        <begin position="444"/>
        <end position="461"/>
    </location>
</feature>
<comment type="similarity">
    <text evidence="2 7">Belongs to the major facilitator superfamily. Sugar transporter (TC 2.A.1.1) family.</text>
</comment>
<keyword evidence="4 9" id="KW-0812">Transmembrane</keyword>
<feature type="transmembrane region" description="Helical" evidence="9">
    <location>
        <begin position="421"/>
        <end position="438"/>
    </location>
</feature>
<dbReference type="Proteomes" id="UP000243723">
    <property type="component" value="Unassembled WGS sequence"/>
</dbReference>
<feature type="transmembrane region" description="Helical" evidence="9">
    <location>
        <begin position="12"/>
        <end position="32"/>
    </location>
</feature>
<evidence type="ECO:0000256" key="5">
    <source>
        <dbReference type="ARBA" id="ARBA00022989"/>
    </source>
</evidence>
<feature type="transmembrane region" description="Helical" evidence="9">
    <location>
        <begin position="279"/>
        <end position="302"/>
    </location>
</feature>
<dbReference type="PRINTS" id="PR00171">
    <property type="entry name" value="SUGRTRNSPORT"/>
</dbReference>